<organism evidence="4 5">
    <name type="scientific">Candidatus Kurthia intestinigallinarum</name>
    <dbReference type="NCBI Taxonomy" id="1562256"/>
    <lineage>
        <taxon>Bacteria</taxon>
        <taxon>Bacillati</taxon>
        <taxon>Bacillota</taxon>
        <taxon>Bacilli</taxon>
        <taxon>Bacillales</taxon>
        <taxon>Caryophanaceae</taxon>
        <taxon>Kurthia</taxon>
    </lineage>
</organism>
<gene>
    <name evidence="4" type="ORF">QI30_17680</name>
</gene>
<sequence>MTKVAVITGAATGLGRATALKLATKGYHLVLVDFNEKDGLQTTADAKAMGSEVHFVQADVSNEDDVKRYVARAVELFGTIDYFFNNAGIMIPFRLLHEYPVEEYNRIMDINLKGPFLGIKYVIPVMLEHGGGTIINTVSSNSFKPTAYNGIYSASKHALAAFTKSIGQDYQDQHIYAVGVAPNTMQTTIAQNATVTLDATVGAAIHASTGKNIAATAEEVAESMIFAMENGKLLTGSIINCAGGEIYN</sequence>
<comment type="caution">
    <text evidence="4">The sequence shown here is derived from an EMBL/GenBank/DDBJ whole genome shotgun (WGS) entry which is preliminary data.</text>
</comment>
<dbReference type="GO" id="GO:0008206">
    <property type="term" value="P:bile acid metabolic process"/>
    <property type="evidence" value="ECO:0007669"/>
    <property type="project" value="UniProtKB-ARBA"/>
</dbReference>
<dbReference type="Gene3D" id="3.40.50.720">
    <property type="entry name" value="NAD(P)-binding Rossmann-like Domain"/>
    <property type="match status" value="1"/>
</dbReference>
<proteinExistence type="inferred from homology"/>
<dbReference type="InterPro" id="IPR020904">
    <property type="entry name" value="Sc_DH/Rdtase_CS"/>
</dbReference>
<dbReference type="PANTHER" id="PTHR24321">
    <property type="entry name" value="DEHYDROGENASES, SHORT CHAIN"/>
    <property type="match status" value="1"/>
</dbReference>
<accession>A0A433RQB4</accession>
<dbReference type="RefSeq" id="WP_126991926.1">
    <property type="nucleotide sequence ID" value="NZ_JTFC01000042.1"/>
</dbReference>
<dbReference type="EMBL" id="JTFC01000042">
    <property type="protein sequence ID" value="RUS52582.1"/>
    <property type="molecule type" value="Genomic_DNA"/>
</dbReference>
<dbReference type="PANTHER" id="PTHR24321:SF11">
    <property type="entry name" value="BLR0893 PROTEIN"/>
    <property type="match status" value="1"/>
</dbReference>
<dbReference type="Pfam" id="PF00106">
    <property type="entry name" value="adh_short"/>
    <property type="match status" value="1"/>
</dbReference>
<dbReference type="OrthoDB" id="306388at2"/>
<dbReference type="CDD" id="cd05233">
    <property type="entry name" value="SDR_c"/>
    <property type="match status" value="1"/>
</dbReference>
<dbReference type="PRINTS" id="PR00080">
    <property type="entry name" value="SDRFAMILY"/>
</dbReference>
<dbReference type="AlphaFoldDB" id="A0A433RQB4"/>
<dbReference type="InterPro" id="IPR002347">
    <property type="entry name" value="SDR_fam"/>
</dbReference>
<dbReference type="GO" id="GO:0016491">
    <property type="term" value="F:oxidoreductase activity"/>
    <property type="evidence" value="ECO:0007669"/>
    <property type="project" value="UniProtKB-KW"/>
</dbReference>
<name>A0A433RQB4_9BACL</name>
<dbReference type="PRINTS" id="PR00081">
    <property type="entry name" value="GDHRDH"/>
</dbReference>
<dbReference type="SUPFAM" id="SSF51735">
    <property type="entry name" value="NAD(P)-binding Rossmann-fold domains"/>
    <property type="match status" value="1"/>
</dbReference>
<reference evidence="4 5" key="1">
    <citation type="submission" date="2014-11" db="EMBL/GenBank/DDBJ databases">
        <title>Genome sequence and analysis of novel Kurthia sp.</title>
        <authorList>
            <person name="Lawson J.N."/>
            <person name="Gonzalez J.E."/>
            <person name="Rinauldi L."/>
            <person name="Xuan Z."/>
            <person name="Firman A."/>
            <person name="Shaddox L."/>
            <person name="Trudeau A."/>
            <person name="Shah S."/>
            <person name="Reiman D."/>
        </authorList>
    </citation>
    <scope>NUCLEOTIDE SEQUENCE [LARGE SCALE GENOMIC DNA]</scope>
    <source>
        <strain evidence="4 5">3B1D</strain>
    </source>
</reference>
<protein>
    <recommendedName>
        <fullName evidence="6">Short-chain dehydrogenase</fullName>
    </recommendedName>
</protein>
<keyword evidence="2" id="KW-0560">Oxidoreductase</keyword>
<evidence type="ECO:0008006" key="6">
    <source>
        <dbReference type="Google" id="ProtNLM"/>
    </source>
</evidence>
<keyword evidence="5" id="KW-1185">Reference proteome</keyword>
<dbReference type="InterPro" id="IPR036291">
    <property type="entry name" value="NAD(P)-bd_dom_sf"/>
</dbReference>
<dbReference type="Proteomes" id="UP000288623">
    <property type="component" value="Unassembled WGS sequence"/>
</dbReference>
<evidence type="ECO:0000256" key="2">
    <source>
        <dbReference type="ARBA" id="ARBA00023002"/>
    </source>
</evidence>
<evidence type="ECO:0000313" key="4">
    <source>
        <dbReference type="EMBL" id="RUS52582.1"/>
    </source>
</evidence>
<dbReference type="FunFam" id="3.40.50.720:FF:000084">
    <property type="entry name" value="Short-chain dehydrogenase reductase"/>
    <property type="match status" value="1"/>
</dbReference>
<evidence type="ECO:0000256" key="3">
    <source>
        <dbReference type="RuleBase" id="RU000363"/>
    </source>
</evidence>
<evidence type="ECO:0000256" key="1">
    <source>
        <dbReference type="ARBA" id="ARBA00006484"/>
    </source>
</evidence>
<dbReference type="PROSITE" id="PS00061">
    <property type="entry name" value="ADH_SHORT"/>
    <property type="match status" value="1"/>
</dbReference>
<comment type="similarity">
    <text evidence="1 3">Belongs to the short-chain dehydrogenases/reductases (SDR) family.</text>
</comment>
<evidence type="ECO:0000313" key="5">
    <source>
        <dbReference type="Proteomes" id="UP000288623"/>
    </source>
</evidence>